<gene>
    <name evidence="1" type="ORF">SAMN04488134_10525</name>
</gene>
<dbReference type="SUPFAM" id="SSF54001">
    <property type="entry name" value="Cysteine proteinases"/>
    <property type="match status" value="1"/>
</dbReference>
<dbReference type="Gene3D" id="3.90.1720.10">
    <property type="entry name" value="endopeptidase domain like (from Nostoc punctiforme)"/>
    <property type="match status" value="1"/>
</dbReference>
<dbReference type="STRING" id="872970.SAMN04488134_10525"/>
<name>A0A1H8MWD7_9BACI</name>
<dbReference type="Proteomes" id="UP000199300">
    <property type="component" value="Unassembled WGS sequence"/>
</dbReference>
<accession>A0A1H8MWD7</accession>
<dbReference type="EMBL" id="FODJ01000005">
    <property type="protein sequence ID" value="SEO21599.1"/>
    <property type="molecule type" value="Genomic_DNA"/>
</dbReference>
<organism evidence="1 2">
    <name type="scientific">Amphibacillus marinus</name>
    <dbReference type="NCBI Taxonomy" id="872970"/>
    <lineage>
        <taxon>Bacteria</taxon>
        <taxon>Bacillati</taxon>
        <taxon>Bacillota</taxon>
        <taxon>Bacilli</taxon>
        <taxon>Bacillales</taxon>
        <taxon>Bacillaceae</taxon>
        <taxon>Amphibacillus</taxon>
    </lineage>
</organism>
<dbReference type="OrthoDB" id="1645744at2"/>
<protein>
    <recommendedName>
        <fullName evidence="3">Permuted papain-like amidase enzyme, YaeF/YiiX, C92 family</fullName>
    </recommendedName>
</protein>
<keyword evidence="2" id="KW-1185">Reference proteome</keyword>
<evidence type="ECO:0008006" key="3">
    <source>
        <dbReference type="Google" id="ProtNLM"/>
    </source>
</evidence>
<evidence type="ECO:0000313" key="1">
    <source>
        <dbReference type="EMBL" id="SEO21599.1"/>
    </source>
</evidence>
<proteinExistence type="predicted"/>
<dbReference type="InterPro" id="IPR038765">
    <property type="entry name" value="Papain-like_cys_pep_sf"/>
</dbReference>
<evidence type="ECO:0000313" key="2">
    <source>
        <dbReference type="Proteomes" id="UP000199300"/>
    </source>
</evidence>
<dbReference type="RefSeq" id="WP_091496790.1">
    <property type="nucleotide sequence ID" value="NZ_FODJ01000005.1"/>
</dbReference>
<reference evidence="1 2" key="1">
    <citation type="submission" date="2016-10" db="EMBL/GenBank/DDBJ databases">
        <authorList>
            <person name="de Groot N.N."/>
        </authorList>
    </citation>
    <scope>NUCLEOTIDE SEQUENCE [LARGE SCALE GENOMIC DNA]</scope>
    <source>
        <strain evidence="1 2">CGMCC 1.10434</strain>
    </source>
</reference>
<dbReference type="AlphaFoldDB" id="A0A1H8MWD7"/>
<sequence>MKKKTVYLLFLSTGTILARTIDFYTKTSLNHVSIALDQELDFVYSFGRKRPNNPFIGGFIKENLNLPFFNRSSCAVYQLKVTEEEYDQLVEQIMIMESHKHLYRYNFLGLLGVMMNKELQRDNAYFCSQFVATMLQECGVYDGDKPPGLIRPQDLRDWRELRLVYQGQLKNYPNFIYQPEQAEARSLRRSFLSLFHL</sequence>